<dbReference type="EMBL" id="KZ678136">
    <property type="protein sequence ID" value="PSN65754.1"/>
    <property type="molecule type" value="Genomic_DNA"/>
</dbReference>
<dbReference type="OrthoDB" id="5242705at2759"/>
<dbReference type="STRING" id="1448308.A0A2T2NJY9"/>
<name>A0A2T2NJY9_CORCC</name>
<gene>
    <name evidence="2" type="ORF">BS50DRAFT_397207</name>
</gene>
<sequence>MLTFATFAQQAVKISLGTNRVDFKTATVRRAKLSTGSLHFDDHFYPLVERGNETILASQGLVPQEIVKAMYSGMIAGRNTLSDVVGHCPGDYCTWEEHRTLAVCSSLEDLSSSVYSLNPFDTDYTEMSVRELDPAPDFVNGTRSSFWTATRNASTVADDQGEDKDHRKLAETGIADIFVGYFPPCAYNSDELWSESREDPKRWKAHRATLEYCLHTIKPTSNSSMETKIIETKKDLKWEKDEKNPRYCHTENGEDFCVRDSWQMARQLDQIFNGMGSYWSVDNGDNYYKGPWTLFLTNDILGDNVSRCDTDPNLGFAGFQRRMDNVAVAITNELRRGEATGETVRGEVFNNRQYFRMQLYWLSVPGVLYVVTTLLLFGTIFRTASQETPIWKSSALVLLRCMDRENNMNYLDEVEDKARNTAVELKYTGENWYLQNTTG</sequence>
<dbReference type="Proteomes" id="UP000240883">
    <property type="component" value="Unassembled WGS sequence"/>
</dbReference>
<accession>A0A2T2NJY9</accession>
<evidence type="ECO:0000313" key="2">
    <source>
        <dbReference type="EMBL" id="PSN65754.1"/>
    </source>
</evidence>
<dbReference type="PANTHER" id="PTHR35394:SF5">
    <property type="entry name" value="DUF3176 DOMAIN-CONTAINING PROTEIN"/>
    <property type="match status" value="1"/>
</dbReference>
<keyword evidence="1" id="KW-0812">Transmembrane</keyword>
<proteinExistence type="predicted"/>
<feature type="transmembrane region" description="Helical" evidence="1">
    <location>
        <begin position="359"/>
        <end position="381"/>
    </location>
</feature>
<reference evidence="2 3" key="1">
    <citation type="journal article" date="2018" name="Front. Microbiol.">
        <title>Genome-Wide Analysis of Corynespora cassiicola Leaf Fall Disease Putative Effectors.</title>
        <authorList>
            <person name="Lopez D."/>
            <person name="Ribeiro S."/>
            <person name="Label P."/>
            <person name="Fumanal B."/>
            <person name="Venisse J.S."/>
            <person name="Kohler A."/>
            <person name="de Oliveira R.R."/>
            <person name="Labutti K."/>
            <person name="Lipzen A."/>
            <person name="Lail K."/>
            <person name="Bauer D."/>
            <person name="Ohm R.A."/>
            <person name="Barry K.W."/>
            <person name="Spatafora J."/>
            <person name="Grigoriev I.V."/>
            <person name="Martin F.M."/>
            <person name="Pujade-Renaud V."/>
        </authorList>
    </citation>
    <scope>NUCLEOTIDE SEQUENCE [LARGE SCALE GENOMIC DNA]</scope>
    <source>
        <strain evidence="2 3">Philippines</strain>
    </source>
</reference>
<dbReference type="AlphaFoldDB" id="A0A2T2NJY9"/>
<protein>
    <submittedName>
        <fullName evidence="2">Uncharacterized protein</fullName>
    </submittedName>
</protein>
<dbReference type="PANTHER" id="PTHR35394">
    <property type="entry name" value="DUF3176 DOMAIN-CONTAINING PROTEIN"/>
    <property type="match status" value="1"/>
</dbReference>
<keyword evidence="3" id="KW-1185">Reference proteome</keyword>
<organism evidence="2 3">
    <name type="scientific">Corynespora cassiicola Philippines</name>
    <dbReference type="NCBI Taxonomy" id="1448308"/>
    <lineage>
        <taxon>Eukaryota</taxon>
        <taxon>Fungi</taxon>
        <taxon>Dikarya</taxon>
        <taxon>Ascomycota</taxon>
        <taxon>Pezizomycotina</taxon>
        <taxon>Dothideomycetes</taxon>
        <taxon>Pleosporomycetidae</taxon>
        <taxon>Pleosporales</taxon>
        <taxon>Corynesporascaceae</taxon>
        <taxon>Corynespora</taxon>
    </lineage>
</organism>
<keyword evidence="1" id="KW-0472">Membrane</keyword>
<evidence type="ECO:0000256" key="1">
    <source>
        <dbReference type="SAM" id="Phobius"/>
    </source>
</evidence>
<keyword evidence="1" id="KW-1133">Transmembrane helix</keyword>
<evidence type="ECO:0000313" key="3">
    <source>
        <dbReference type="Proteomes" id="UP000240883"/>
    </source>
</evidence>